<evidence type="ECO:0000313" key="1">
    <source>
        <dbReference type="EMBL" id="CNT60650.1"/>
    </source>
</evidence>
<dbReference type="EMBL" id="CQPC01000039">
    <property type="protein sequence ID" value="CNU47962.1"/>
    <property type="molecule type" value="Genomic_DNA"/>
</dbReference>
<evidence type="ECO:0000313" key="2">
    <source>
        <dbReference type="EMBL" id="CNU47962.1"/>
    </source>
</evidence>
<gene>
    <name evidence="1" type="ORF">ERS008198_00330</name>
    <name evidence="2" type="ORF">ERS008202_02840</name>
    <name evidence="3" type="ORF">ERS008207_04127</name>
</gene>
<accession>A0A655E5X1</accession>
<protein>
    <submittedName>
        <fullName evidence="3">Uncharacterized protein</fullName>
    </submittedName>
</protein>
<evidence type="ECO:0000313" key="4">
    <source>
        <dbReference type="Proteomes" id="UP000039541"/>
    </source>
</evidence>
<name>A0A655E5X1_SALET</name>
<sequence length="84" mass="9664">MAEQRDFTGVQLNFAAKIRAAQRGDMLTRHFHHFWIVDQDFTDILTQIVAKRAYDDVAFLMDQERRGTAFSGFLNGLPVFQAEA</sequence>
<evidence type="ECO:0000313" key="3">
    <source>
        <dbReference type="EMBL" id="CNV04254.1"/>
    </source>
</evidence>
<organism evidence="3 6">
    <name type="scientific">Salmonella enterica subsp. enterica serovar Bovismorbificans</name>
    <dbReference type="NCBI Taxonomy" id="58097"/>
    <lineage>
        <taxon>Bacteria</taxon>
        <taxon>Pseudomonadati</taxon>
        <taxon>Pseudomonadota</taxon>
        <taxon>Gammaproteobacteria</taxon>
        <taxon>Enterobacterales</taxon>
        <taxon>Enterobacteriaceae</taxon>
        <taxon>Salmonella</taxon>
    </lineage>
</organism>
<evidence type="ECO:0000313" key="5">
    <source>
        <dbReference type="Proteomes" id="UP000041314"/>
    </source>
</evidence>
<dbReference type="EMBL" id="CQPA01000002">
    <property type="protein sequence ID" value="CNT60650.1"/>
    <property type="molecule type" value="Genomic_DNA"/>
</dbReference>
<reference evidence="4 5" key="1">
    <citation type="submission" date="2015-03" db="EMBL/GenBank/DDBJ databases">
        <authorList>
            <consortium name="Pathogen Informatics"/>
        </authorList>
    </citation>
    <scope>NUCLEOTIDE SEQUENCE [LARGE SCALE GENOMIC DNA]</scope>
    <source>
        <strain evidence="2 4">3476</strain>
        <strain evidence="1 5">A1104</strain>
        <strain evidence="3 6">D4891</strain>
    </source>
</reference>
<dbReference type="Proteomes" id="UP000041314">
    <property type="component" value="Unassembled WGS sequence"/>
</dbReference>
<dbReference type="Proteomes" id="UP000042394">
    <property type="component" value="Unassembled WGS sequence"/>
</dbReference>
<dbReference type="AntiFam" id="ANF00132">
    <property type="entry name" value="Shadow ORF (opposite rne)"/>
</dbReference>
<dbReference type="EMBL" id="CQPD01000055">
    <property type="protein sequence ID" value="CNV04254.1"/>
    <property type="molecule type" value="Genomic_DNA"/>
</dbReference>
<proteinExistence type="predicted"/>
<evidence type="ECO:0000313" key="6">
    <source>
        <dbReference type="Proteomes" id="UP000042394"/>
    </source>
</evidence>
<dbReference type="Proteomes" id="UP000039541">
    <property type="component" value="Unassembled WGS sequence"/>
</dbReference>
<dbReference type="AlphaFoldDB" id="A0A655E5X1"/>